<organism evidence="2 3">
    <name type="scientific">candidate division MSBL1 archaeon SCGC-AAA259E17</name>
    <dbReference type="NCBI Taxonomy" id="1698263"/>
    <lineage>
        <taxon>Archaea</taxon>
        <taxon>Methanobacteriati</taxon>
        <taxon>Methanobacteriota</taxon>
        <taxon>candidate division MSBL1</taxon>
    </lineage>
</organism>
<evidence type="ECO:0000313" key="2">
    <source>
        <dbReference type="EMBL" id="KXA92907.1"/>
    </source>
</evidence>
<evidence type="ECO:0000313" key="3">
    <source>
        <dbReference type="Proteomes" id="UP000070373"/>
    </source>
</evidence>
<keyword evidence="3" id="KW-1185">Reference proteome</keyword>
<feature type="region of interest" description="Disordered" evidence="1">
    <location>
        <begin position="22"/>
        <end position="59"/>
    </location>
</feature>
<proteinExistence type="predicted"/>
<gene>
    <name evidence="2" type="ORF">AKJ64_01875</name>
</gene>
<protein>
    <submittedName>
        <fullName evidence="2">Uncharacterized protein</fullName>
    </submittedName>
</protein>
<comment type="caution">
    <text evidence="2">The sequence shown here is derived from an EMBL/GenBank/DDBJ whole genome shotgun (WGS) entry which is preliminary data.</text>
</comment>
<evidence type="ECO:0000256" key="1">
    <source>
        <dbReference type="SAM" id="MobiDB-lite"/>
    </source>
</evidence>
<dbReference type="Proteomes" id="UP000070373">
    <property type="component" value="Unassembled WGS sequence"/>
</dbReference>
<dbReference type="AlphaFoldDB" id="A0A133UFD3"/>
<reference evidence="2 3" key="1">
    <citation type="journal article" date="2016" name="Sci. Rep.">
        <title>Metabolic traits of an uncultured archaeal lineage -MSBL1- from brine pools of the Red Sea.</title>
        <authorList>
            <person name="Mwirichia R."/>
            <person name="Alam I."/>
            <person name="Rashid M."/>
            <person name="Vinu M."/>
            <person name="Ba-Alawi W."/>
            <person name="Anthony Kamau A."/>
            <person name="Kamanda Ngugi D."/>
            <person name="Goker M."/>
            <person name="Klenk H.P."/>
            <person name="Bajic V."/>
            <person name="Stingl U."/>
        </authorList>
    </citation>
    <scope>NUCLEOTIDE SEQUENCE [LARGE SCALE GENOMIC DNA]</scope>
    <source>
        <strain evidence="2">SCGC-AAA259E17</strain>
    </source>
</reference>
<sequence length="59" mass="6771">MQYSVNLQSRKKETASLVWFTGKSRPGSVHSSPVRARGKKVKREKSRSREGIRRRGQVT</sequence>
<name>A0A133UFD3_9EURY</name>
<feature type="compositionally biased region" description="Basic residues" evidence="1">
    <location>
        <begin position="36"/>
        <end position="46"/>
    </location>
</feature>
<dbReference type="EMBL" id="LHXN01000024">
    <property type="protein sequence ID" value="KXA92907.1"/>
    <property type="molecule type" value="Genomic_DNA"/>
</dbReference>
<accession>A0A133UFD3</accession>